<comment type="subcellular location">
    <subcellularLocation>
        <location evidence="1">Membrane</location>
    </subcellularLocation>
</comment>
<dbReference type="Gene3D" id="2.40.160.20">
    <property type="match status" value="1"/>
</dbReference>
<sequence length="203" mass="22052">MRVLSTATIFLVAAGFAAPASAQEDGSFTGPRVEAIAGWDNFSAGHGESDSEDDFVFGGAIGYDYQMQNIVVGAELELTGAGTSSTVRSYMTPSDLFRVEADRDIYIGARLGYAFTPQFLGYVKAGYTNLRIESTYIPSVPGQNTIDDAADSDGFRAGLGLEYRFSQGFYGKGEYRYSNYGDVRGYDLDVDRNQIVVGLGYRF</sequence>
<organism evidence="7 8">
    <name type="scientific">Sphingomonas molluscorum</name>
    <dbReference type="NCBI Taxonomy" id="418184"/>
    <lineage>
        <taxon>Bacteria</taxon>
        <taxon>Pseudomonadati</taxon>
        <taxon>Pseudomonadota</taxon>
        <taxon>Alphaproteobacteria</taxon>
        <taxon>Sphingomonadales</taxon>
        <taxon>Sphingomonadaceae</taxon>
        <taxon>Sphingomonas</taxon>
    </lineage>
</organism>
<comment type="similarity">
    <text evidence="4">Belongs to the Omp25/RopB family.</text>
</comment>
<evidence type="ECO:0000259" key="6">
    <source>
        <dbReference type="Pfam" id="PF13505"/>
    </source>
</evidence>
<evidence type="ECO:0000256" key="5">
    <source>
        <dbReference type="SAM" id="SignalP"/>
    </source>
</evidence>
<dbReference type="EMBL" id="JBBGZA010000001">
    <property type="protein sequence ID" value="MEJ5093209.1"/>
    <property type="molecule type" value="Genomic_DNA"/>
</dbReference>
<keyword evidence="8" id="KW-1185">Reference proteome</keyword>
<name>A0ABU8Q0E3_9SPHN</name>
<dbReference type="InterPro" id="IPR027385">
    <property type="entry name" value="Beta-barrel_OMP"/>
</dbReference>
<dbReference type="Pfam" id="PF13505">
    <property type="entry name" value="OMP_b-brl"/>
    <property type="match status" value="1"/>
</dbReference>
<accession>A0ABU8Q0E3</accession>
<evidence type="ECO:0000256" key="3">
    <source>
        <dbReference type="ARBA" id="ARBA00023136"/>
    </source>
</evidence>
<protein>
    <submittedName>
        <fullName evidence="7">Porin family protein</fullName>
    </submittedName>
</protein>
<dbReference type="SUPFAM" id="SSF56925">
    <property type="entry name" value="OMPA-like"/>
    <property type="match status" value="1"/>
</dbReference>
<dbReference type="Proteomes" id="UP001380365">
    <property type="component" value="Unassembled WGS sequence"/>
</dbReference>
<proteinExistence type="inferred from homology"/>
<evidence type="ECO:0000313" key="8">
    <source>
        <dbReference type="Proteomes" id="UP001380365"/>
    </source>
</evidence>
<feature type="domain" description="Outer membrane protein beta-barrel" evidence="6">
    <location>
        <begin position="9"/>
        <end position="203"/>
    </location>
</feature>
<gene>
    <name evidence="7" type="ORF">WH159_01430</name>
</gene>
<evidence type="ECO:0000256" key="2">
    <source>
        <dbReference type="ARBA" id="ARBA00022729"/>
    </source>
</evidence>
<feature type="signal peptide" evidence="5">
    <location>
        <begin position="1"/>
        <end position="22"/>
    </location>
</feature>
<keyword evidence="3" id="KW-0472">Membrane</keyword>
<dbReference type="RefSeq" id="WP_165890063.1">
    <property type="nucleotide sequence ID" value="NZ_JBBGZA010000001.1"/>
</dbReference>
<feature type="chain" id="PRO_5045255290" evidence="5">
    <location>
        <begin position="23"/>
        <end position="203"/>
    </location>
</feature>
<dbReference type="PANTHER" id="PTHR34001">
    <property type="entry name" value="BLL7405 PROTEIN"/>
    <property type="match status" value="1"/>
</dbReference>
<dbReference type="InterPro" id="IPR011250">
    <property type="entry name" value="OMP/PagP_B-barrel"/>
</dbReference>
<keyword evidence="2 5" id="KW-0732">Signal</keyword>
<dbReference type="InterPro" id="IPR051692">
    <property type="entry name" value="OMP-like"/>
</dbReference>
<dbReference type="PANTHER" id="PTHR34001:SF3">
    <property type="entry name" value="BLL7405 PROTEIN"/>
    <property type="match status" value="1"/>
</dbReference>
<evidence type="ECO:0000256" key="1">
    <source>
        <dbReference type="ARBA" id="ARBA00004370"/>
    </source>
</evidence>
<reference evidence="7 8" key="1">
    <citation type="submission" date="2023-12" db="EMBL/GenBank/DDBJ databases">
        <title>Gut-associated functions are favored during microbiome assembly across C. elegans life.</title>
        <authorList>
            <person name="Zimmermann J."/>
        </authorList>
    </citation>
    <scope>NUCLEOTIDE SEQUENCE [LARGE SCALE GENOMIC DNA]</scope>
    <source>
        <strain evidence="7 8">JUb134</strain>
    </source>
</reference>
<comment type="caution">
    <text evidence="7">The sequence shown here is derived from an EMBL/GenBank/DDBJ whole genome shotgun (WGS) entry which is preliminary data.</text>
</comment>
<evidence type="ECO:0000256" key="4">
    <source>
        <dbReference type="ARBA" id="ARBA00038306"/>
    </source>
</evidence>
<evidence type="ECO:0000313" key="7">
    <source>
        <dbReference type="EMBL" id="MEJ5093209.1"/>
    </source>
</evidence>